<organism evidence="10 11">
    <name type="scientific">Capsulimonas corticalis</name>
    <dbReference type="NCBI Taxonomy" id="2219043"/>
    <lineage>
        <taxon>Bacteria</taxon>
        <taxon>Bacillati</taxon>
        <taxon>Armatimonadota</taxon>
        <taxon>Armatimonadia</taxon>
        <taxon>Capsulimonadales</taxon>
        <taxon>Capsulimonadaceae</taxon>
        <taxon>Capsulimonas</taxon>
    </lineage>
</organism>
<dbReference type="GO" id="GO:0005737">
    <property type="term" value="C:cytoplasm"/>
    <property type="evidence" value="ECO:0007669"/>
    <property type="project" value="UniProtKB-SubCell"/>
</dbReference>
<dbReference type="InterPro" id="IPR007197">
    <property type="entry name" value="rSAM"/>
</dbReference>
<evidence type="ECO:0000256" key="1">
    <source>
        <dbReference type="ARBA" id="ARBA00022485"/>
    </source>
</evidence>
<keyword evidence="4 9" id="KW-0949">S-adenosyl-L-methionine</keyword>
<feature type="binding site" evidence="9">
    <location>
        <position position="297"/>
    </location>
    <ligand>
        <name>[4Fe-4S] cluster</name>
        <dbReference type="ChEBI" id="CHEBI:49883"/>
        <label>1</label>
    </ligand>
</feature>
<evidence type="ECO:0000256" key="3">
    <source>
        <dbReference type="ARBA" id="ARBA00022679"/>
    </source>
</evidence>
<accession>A0A402CP34</accession>
<proteinExistence type="inferred from homology"/>
<dbReference type="Pfam" id="PF04055">
    <property type="entry name" value="Radical_SAM"/>
    <property type="match status" value="1"/>
</dbReference>
<feature type="binding site" evidence="9">
    <location>
        <position position="69"/>
    </location>
    <ligand>
        <name>[4Fe-4S] cluster</name>
        <dbReference type="ChEBI" id="CHEBI:49883"/>
        <label>1</label>
    </ligand>
</feature>
<evidence type="ECO:0000313" key="11">
    <source>
        <dbReference type="Proteomes" id="UP000287394"/>
    </source>
</evidence>
<dbReference type="RefSeq" id="WP_119319264.1">
    <property type="nucleotide sequence ID" value="NZ_AP025739.1"/>
</dbReference>
<dbReference type="PANTHER" id="PTHR10949">
    <property type="entry name" value="LIPOYL SYNTHASE"/>
    <property type="match status" value="1"/>
</dbReference>
<dbReference type="FunFam" id="3.20.20.70:FF:000040">
    <property type="entry name" value="Lipoyl synthase"/>
    <property type="match status" value="1"/>
</dbReference>
<dbReference type="NCBIfam" id="NF009544">
    <property type="entry name" value="PRK12928.1"/>
    <property type="match status" value="1"/>
</dbReference>
<dbReference type="KEGG" id="ccot:CCAX7_51170"/>
<dbReference type="GO" id="GO:0051539">
    <property type="term" value="F:4 iron, 4 sulfur cluster binding"/>
    <property type="evidence" value="ECO:0007669"/>
    <property type="project" value="UniProtKB-UniRule"/>
</dbReference>
<keyword evidence="6 9" id="KW-0408">Iron</keyword>
<evidence type="ECO:0000256" key="4">
    <source>
        <dbReference type="ARBA" id="ARBA00022691"/>
    </source>
</evidence>
<dbReference type="InterPro" id="IPR006638">
    <property type="entry name" value="Elp3/MiaA/NifB-like_rSAM"/>
</dbReference>
<dbReference type="PIRSF" id="PIRSF005963">
    <property type="entry name" value="Lipoyl_synth"/>
    <property type="match status" value="1"/>
</dbReference>
<dbReference type="Gene3D" id="3.20.20.70">
    <property type="entry name" value="Aldolase class I"/>
    <property type="match status" value="1"/>
</dbReference>
<comment type="pathway">
    <text evidence="9">Protein modification; protein lipoylation via endogenous pathway; protein N(6)-(lipoyl)lysine from octanoyl-[acyl-carrier-protein]: step 2/2.</text>
</comment>
<dbReference type="OrthoDB" id="9787898at2"/>
<dbReference type="InterPro" id="IPR013785">
    <property type="entry name" value="Aldolase_TIM"/>
</dbReference>
<feature type="binding site" evidence="9">
    <location>
        <position position="58"/>
    </location>
    <ligand>
        <name>[4Fe-4S] cluster</name>
        <dbReference type="ChEBI" id="CHEBI:49883"/>
        <label>1</label>
    </ligand>
</feature>
<sequence>MADLIQVDLLPKGSVGLAEPPAVVNRRIPEWLTIKLPKRRDIGEVTDLMRSSKLVTVCEEARCPNLGECWSKRTATFMIMGDTCTRSCRFCAVKTGKGGALDIMEPQRLAESAAALGLKHTVVTSVNRDELPDGGSHHFAETIHWLRKLLPDTIIEVLTPDFLGNKTNIQTVVDAKPHIFNHNIETIPRLYRKVRPQARYSRSLQLLQYVKQADPEIYTKSGFMVGFGETKDEVVALMEDLKAHDVDAVTIGQYLKPGKNYLDVVEYVHPDRFAEYKEIGEQMGFLFVASGPFIRSSYNAKEFSDKFMAMRAASRDAA</sequence>
<evidence type="ECO:0000256" key="5">
    <source>
        <dbReference type="ARBA" id="ARBA00022723"/>
    </source>
</evidence>
<keyword evidence="1 9" id="KW-0004">4Fe-4S</keyword>
<protein>
    <recommendedName>
        <fullName evidence="9">Lipoyl synthase</fullName>
        <ecNumber evidence="9">2.8.1.8</ecNumber>
    </recommendedName>
    <alternativeName>
        <fullName evidence="9">Lip-syn</fullName>
        <shortName evidence="9">LS</shortName>
    </alternativeName>
    <alternativeName>
        <fullName evidence="9">Lipoate synthase</fullName>
    </alternativeName>
    <alternativeName>
        <fullName evidence="9">Lipoic acid synthase</fullName>
    </alternativeName>
    <alternativeName>
        <fullName evidence="9">Sulfur insertion protein LipA</fullName>
    </alternativeName>
</protein>
<evidence type="ECO:0000256" key="2">
    <source>
        <dbReference type="ARBA" id="ARBA00022490"/>
    </source>
</evidence>
<dbReference type="HAMAP" id="MF_00206">
    <property type="entry name" value="Lipoyl_synth"/>
    <property type="match status" value="1"/>
</dbReference>
<dbReference type="SUPFAM" id="SSF102114">
    <property type="entry name" value="Radical SAM enzymes"/>
    <property type="match status" value="1"/>
</dbReference>
<dbReference type="EMBL" id="AP025739">
    <property type="protein sequence ID" value="BDI33066.1"/>
    <property type="molecule type" value="Genomic_DNA"/>
</dbReference>
<name>A0A402CP34_9BACT</name>
<reference evidence="10 11" key="1">
    <citation type="journal article" date="2019" name="Int. J. Syst. Evol. Microbiol.">
        <title>Capsulimonas corticalis gen. nov., sp. nov., an aerobic capsulated bacterium, of a novel bacterial order, Capsulimonadales ord. nov., of the class Armatimonadia of the phylum Armatimonadetes.</title>
        <authorList>
            <person name="Li J."/>
            <person name="Kudo C."/>
            <person name="Tonouchi A."/>
        </authorList>
    </citation>
    <scope>NUCLEOTIDE SEQUENCE [LARGE SCALE GENOMIC DNA]</scope>
    <source>
        <strain evidence="10 11">AX-7</strain>
    </source>
</reference>
<dbReference type="GO" id="GO:0046872">
    <property type="term" value="F:metal ion binding"/>
    <property type="evidence" value="ECO:0007669"/>
    <property type="project" value="UniProtKB-KW"/>
</dbReference>
<evidence type="ECO:0000256" key="6">
    <source>
        <dbReference type="ARBA" id="ARBA00023004"/>
    </source>
</evidence>
<comment type="function">
    <text evidence="9">Catalyzes the radical-mediated insertion of two sulfur atoms into the C-6 and C-8 positions of the octanoyl moiety bound to the lipoyl domains of lipoate-dependent enzymes, thereby converting the octanoylated domains into lipoylated derivatives.</text>
</comment>
<dbReference type="SMART" id="SM00729">
    <property type="entry name" value="Elp3"/>
    <property type="match status" value="1"/>
</dbReference>
<feature type="binding site" evidence="9">
    <location>
        <position position="84"/>
    </location>
    <ligand>
        <name>[4Fe-4S] cluster</name>
        <dbReference type="ChEBI" id="CHEBI:49883"/>
        <label>2</label>
        <note>4Fe-4S-S-AdoMet</note>
    </ligand>
</feature>
<comment type="similarity">
    <text evidence="9">Belongs to the radical SAM superfamily. Lipoyl synthase family.</text>
</comment>
<dbReference type="AlphaFoldDB" id="A0A402CP34"/>
<evidence type="ECO:0000313" key="10">
    <source>
        <dbReference type="EMBL" id="BDI33066.1"/>
    </source>
</evidence>
<comment type="subcellular location">
    <subcellularLocation>
        <location evidence="9">Cytoplasm</location>
    </subcellularLocation>
</comment>
<feature type="binding site" evidence="9">
    <location>
        <position position="91"/>
    </location>
    <ligand>
        <name>[4Fe-4S] cluster</name>
        <dbReference type="ChEBI" id="CHEBI:49883"/>
        <label>2</label>
        <note>4Fe-4S-S-AdoMet</note>
    </ligand>
</feature>
<keyword evidence="7 9" id="KW-0411">Iron-sulfur</keyword>
<dbReference type="SFLD" id="SFLDF00271">
    <property type="entry name" value="lipoyl_synthase"/>
    <property type="match status" value="1"/>
</dbReference>
<dbReference type="FunCoup" id="A0A402CP34">
    <property type="interactions" value="505"/>
</dbReference>
<feature type="binding site" evidence="9">
    <location>
        <position position="88"/>
    </location>
    <ligand>
        <name>[4Fe-4S] cluster</name>
        <dbReference type="ChEBI" id="CHEBI:49883"/>
        <label>2</label>
        <note>4Fe-4S-S-AdoMet</note>
    </ligand>
</feature>
<dbReference type="SFLD" id="SFLDS00029">
    <property type="entry name" value="Radical_SAM"/>
    <property type="match status" value="1"/>
</dbReference>
<dbReference type="InterPro" id="IPR058240">
    <property type="entry name" value="rSAM_sf"/>
</dbReference>
<dbReference type="EC" id="2.8.1.8" evidence="9"/>
<dbReference type="CDD" id="cd01335">
    <property type="entry name" value="Radical_SAM"/>
    <property type="match status" value="1"/>
</dbReference>
<dbReference type="GO" id="GO:0009249">
    <property type="term" value="P:protein lipoylation"/>
    <property type="evidence" value="ECO:0007669"/>
    <property type="project" value="UniProtKB-UniRule"/>
</dbReference>
<evidence type="ECO:0000256" key="9">
    <source>
        <dbReference type="HAMAP-Rule" id="MF_00206"/>
    </source>
</evidence>
<dbReference type="NCBIfam" id="TIGR00510">
    <property type="entry name" value="lipA"/>
    <property type="match status" value="1"/>
</dbReference>
<keyword evidence="3 9" id="KW-0808">Transferase</keyword>
<keyword evidence="5 9" id="KW-0479">Metal-binding</keyword>
<feature type="binding site" evidence="9">
    <location>
        <position position="63"/>
    </location>
    <ligand>
        <name>[4Fe-4S] cluster</name>
        <dbReference type="ChEBI" id="CHEBI:49883"/>
        <label>1</label>
    </ligand>
</feature>
<dbReference type="GO" id="GO:0016992">
    <property type="term" value="F:lipoate synthase activity"/>
    <property type="evidence" value="ECO:0007669"/>
    <property type="project" value="UniProtKB-UniRule"/>
</dbReference>
<dbReference type="NCBIfam" id="NF004019">
    <property type="entry name" value="PRK05481.1"/>
    <property type="match status" value="1"/>
</dbReference>
<dbReference type="Proteomes" id="UP000287394">
    <property type="component" value="Chromosome"/>
</dbReference>
<dbReference type="InterPro" id="IPR003698">
    <property type="entry name" value="Lipoyl_synth"/>
</dbReference>
<dbReference type="PROSITE" id="PS51918">
    <property type="entry name" value="RADICAL_SAM"/>
    <property type="match status" value="1"/>
</dbReference>
<keyword evidence="11" id="KW-1185">Reference proteome</keyword>
<gene>
    <name evidence="9 10" type="primary">lipA</name>
    <name evidence="10" type="ORF">CCAX7_51170</name>
</gene>
<dbReference type="SFLD" id="SFLDG01058">
    <property type="entry name" value="lipoyl_synthase_like"/>
    <property type="match status" value="1"/>
</dbReference>
<comment type="catalytic activity">
    <reaction evidence="8 9">
        <text>[[Fe-S] cluster scaffold protein carrying a second [4Fe-4S](2+) cluster] + N(6)-octanoyl-L-lysyl-[protein] + 2 oxidized [2Fe-2S]-[ferredoxin] + 2 S-adenosyl-L-methionine + 4 H(+) = [[Fe-S] cluster scaffold protein] + N(6)-[(R)-dihydrolipoyl]-L-lysyl-[protein] + 4 Fe(3+) + 2 hydrogen sulfide + 2 5'-deoxyadenosine + 2 L-methionine + 2 reduced [2Fe-2S]-[ferredoxin]</text>
        <dbReference type="Rhea" id="RHEA:16585"/>
        <dbReference type="Rhea" id="RHEA-COMP:9928"/>
        <dbReference type="Rhea" id="RHEA-COMP:10000"/>
        <dbReference type="Rhea" id="RHEA-COMP:10001"/>
        <dbReference type="Rhea" id="RHEA-COMP:10475"/>
        <dbReference type="Rhea" id="RHEA-COMP:14568"/>
        <dbReference type="Rhea" id="RHEA-COMP:14569"/>
        <dbReference type="ChEBI" id="CHEBI:15378"/>
        <dbReference type="ChEBI" id="CHEBI:17319"/>
        <dbReference type="ChEBI" id="CHEBI:29034"/>
        <dbReference type="ChEBI" id="CHEBI:29919"/>
        <dbReference type="ChEBI" id="CHEBI:33722"/>
        <dbReference type="ChEBI" id="CHEBI:33737"/>
        <dbReference type="ChEBI" id="CHEBI:33738"/>
        <dbReference type="ChEBI" id="CHEBI:57844"/>
        <dbReference type="ChEBI" id="CHEBI:59789"/>
        <dbReference type="ChEBI" id="CHEBI:78809"/>
        <dbReference type="ChEBI" id="CHEBI:83100"/>
        <dbReference type="EC" id="2.8.1.8"/>
    </reaction>
</comment>
<evidence type="ECO:0000256" key="7">
    <source>
        <dbReference type="ARBA" id="ARBA00023014"/>
    </source>
</evidence>
<evidence type="ECO:0000256" key="8">
    <source>
        <dbReference type="ARBA" id="ARBA00047326"/>
    </source>
</evidence>
<dbReference type="PANTHER" id="PTHR10949:SF0">
    <property type="entry name" value="LIPOYL SYNTHASE, MITOCHONDRIAL"/>
    <property type="match status" value="1"/>
</dbReference>
<keyword evidence="2 9" id="KW-0963">Cytoplasm</keyword>
<comment type="cofactor">
    <cofactor evidence="9">
        <name>[4Fe-4S] cluster</name>
        <dbReference type="ChEBI" id="CHEBI:49883"/>
    </cofactor>
    <text evidence="9">Binds 2 [4Fe-4S] clusters per subunit. One cluster is coordinated with 3 cysteines and an exchangeable S-adenosyl-L-methionine.</text>
</comment>